<evidence type="ECO:0000313" key="2">
    <source>
        <dbReference type="EMBL" id="QJA67866.1"/>
    </source>
</evidence>
<dbReference type="EMBL" id="MT143973">
    <property type="protein sequence ID" value="QJA44161.1"/>
    <property type="molecule type" value="Genomic_DNA"/>
</dbReference>
<dbReference type="EMBL" id="MT141577">
    <property type="protein sequence ID" value="QJA67866.1"/>
    <property type="molecule type" value="Genomic_DNA"/>
</dbReference>
<sequence length="77" mass="8924">MIIKVWDENCQLKCKLRLAPQDIEEAIGRCGWMCLNDAEEVTPEDGLEIKRIEAQGYAGMVTQNSQDALKWWKERKV</sequence>
<evidence type="ECO:0000313" key="1">
    <source>
        <dbReference type="EMBL" id="QJA44161.1"/>
    </source>
</evidence>
<accession>A0A6H1Z9P0</accession>
<dbReference type="EMBL" id="MT144589">
    <property type="protein sequence ID" value="QJH93602.1"/>
    <property type="molecule type" value="Genomic_DNA"/>
</dbReference>
<name>A0A6H1Z9P0_9ZZZZ</name>
<protein>
    <submittedName>
        <fullName evidence="1">Uncharacterized protein</fullName>
    </submittedName>
</protein>
<evidence type="ECO:0000313" key="3">
    <source>
        <dbReference type="EMBL" id="QJH93602.1"/>
    </source>
</evidence>
<reference evidence="1" key="1">
    <citation type="submission" date="2020-03" db="EMBL/GenBank/DDBJ databases">
        <title>The deep terrestrial virosphere.</title>
        <authorList>
            <person name="Holmfeldt K."/>
            <person name="Nilsson E."/>
            <person name="Simone D."/>
            <person name="Lopez-Fernandez M."/>
            <person name="Wu X."/>
            <person name="de Brujin I."/>
            <person name="Lundin D."/>
            <person name="Andersson A."/>
            <person name="Bertilsson S."/>
            <person name="Dopson M."/>
        </authorList>
    </citation>
    <scope>NUCLEOTIDE SEQUENCE</scope>
    <source>
        <strain evidence="4">MM415A00093</strain>
        <strain evidence="2">MM415B00143</strain>
        <strain evidence="1">TM448A00087</strain>
        <strain evidence="3">TM448B00099</strain>
    </source>
</reference>
<proteinExistence type="predicted"/>
<organism evidence="1">
    <name type="scientific">viral metagenome</name>
    <dbReference type="NCBI Taxonomy" id="1070528"/>
    <lineage>
        <taxon>unclassified sequences</taxon>
        <taxon>metagenomes</taxon>
        <taxon>organismal metagenomes</taxon>
    </lineage>
</organism>
<evidence type="ECO:0000313" key="4">
    <source>
        <dbReference type="EMBL" id="QJI04516.1"/>
    </source>
</evidence>
<dbReference type="AlphaFoldDB" id="A0A6H1Z9P0"/>
<dbReference type="EMBL" id="MT145187">
    <property type="protein sequence ID" value="QJI04516.1"/>
    <property type="molecule type" value="Genomic_DNA"/>
</dbReference>
<gene>
    <name evidence="4" type="ORF">MM415A00093_0009</name>
    <name evidence="2" type="ORF">MM415B00143_0017</name>
    <name evidence="1" type="ORF">TM448A00087_0094</name>
    <name evidence="3" type="ORF">TM448B00099_0078</name>
</gene>